<dbReference type="Proteomes" id="UP000299102">
    <property type="component" value="Unassembled WGS sequence"/>
</dbReference>
<dbReference type="AlphaFoldDB" id="A0A4C1ZKL8"/>
<comment type="caution">
    <text evidence="1">The sequence shown here is derived from an EMBL/GenBank/DDBJ whole genome shotgun (WGS) entry which is preliminary data.</text>
</comment>
<accession>A0A4C1ZKL8</accession>
<dbReference type="EMBL" id="BGZK01001834">
    <property type="protein sequence ID" value="GBP87075.1"/>
    <property type="molecule type" value="Genomic_DNA"/>
</dbReference>
<reference evidence="1 2" key="1">
    <citation type="journal article" date="2019" name="Commun. Biol.">
        <title>The bagworm genome reveals a unique fibroin gene that provides high tensile strength.</title>
        <authorList>
            <person name="Kono N."/>
            <person name="Nakamura H."/>
            <person name="Ohtoshi R."/>
            <person name="Tomita M."/>
            <person name="Numata K."/>
            <person name="Arakawa K."/>
        </authorList>
    </citation>
    <scope>NUCLEOTIDE SEQUENCE [LARGE SCALE GENOMIC DNA]</scope>
</reference>
<protein>
    <submittedName>
        <fullName evidence="1">Uncharacterized protein</fullName>
    </submittedName>
</protein>
<evidence type="ECO:0000313" key="2">
    <source>
        <dbReference type="Proteomes" id="UP000299102"/>
    </source>
</evidence>
<keyword evidence="2" id="KW-1185">Reference proteome</keyword>
<gene>
    <name evidence="1" type="ORF">EVAR_99979_1</name>
</gene>
<organism evidence="1 2">
    <name type="scientific">Eumeta variegata</name>
    <name type="common">Bagworm moth</name>
    <name type="synonym">Eumeta japonica</name>
    <dbReference type="NCBI Taxonomy" id="151549"/>
    <lineage>
        <taxon>Eukaryota</taxon>
        <taxon>Metazoa</taxon>
        <taxon>Ecdysozoa</taxon>
        <taxon>Arthropoda</taxon>
        <taxon>Hexapoda</taxon>
        <taxon>Insecta</taxon>
        <taxon>Pterygota</taxon>
        <taxon>Neoptera</taxon>
        <taxon>Endopterygota</taxon>
        <taxon>Lepidoptera</taxon>
        <taxon>Glossata</taxon>
        <taxon>Ditrysia</taxon>
        <taxon>Tineoidea</taxon>
        <taxon>Psychidae</taxon>
        <taxon>Oiketicinae</taxon>
        <taxon>Eumeta</taxon>
    </lineage>
</organism>
<name>A0A4C1ZKL8_EUMVA</name>
<evidence type="ECO:0000313" key="1">
    <source>
        <dbReference type="EMBL" id="GBP87075.1"/>
    </source>
</evidence>
<sequence>MVWPRLQNSKKCCLPSVRSSSKTPLEGHDDRAGAAAARSECALKLVLILCVILESSRGGADVEEHLEVD</sequence>
<proteinExistence type="predicted"/>